<sequence>MSNEEKLREYLKRAIADLQDSREQLREAGERDREPIAVVAAGCRYPGGVRSPEQLWELVDAGEDAVSGFPRNRGWDLGALYHPDPAHQGTTYCTEGGFLHEADRFDPAVFGISPREALAMDPQQRLLLEVSWETLERGGLDPTGLAGSRTGVFVGTGHGGYDTTGGHGHAVAGGHLLTGNAVSVASGRISYVLGLEGPAISVDTACSSSLVALHLAVRSLRSGECDLALAGGATVMSTPQMFLEFSRQQGLAPDGRCKPFAAAADGTGWAEGVGMLLVERLSDARRRGHPVLAVVRGTAVNSDGASNGLTAPNGPSQQRVIRAALADAGLSTQDIDVVEAHGTGTRLGDPIEATALLATYGQDRAGEPVLIGSLKSNLGHTQAAAGVAGVIKMIHAMRHGTLPATLHTDEPTPHVDWTAGAARLLTQPQPWPGVDRPRRAAVSSFGVSGTNAHVIVEAADEPAPAPPAPDTGLPWLLSARTEPALRAQAAALLAHADGGDDVAWTLATGRALMEHRAVITGDRRAALEAVAAGGGLTGVAAARPCAFFFAGQGAQRAGMGDELARRFPAFREAFDAARAHLPGVDWDDLDATGNAQPALFAFEVALFRLLESWGLRPAMVGGHSVGEIAAAHVAGVLDLADAAALVTARGRLMQALPSGGAMIAVQADGREPDDLDLPPGVEVAAVNGPGSFVLSGPAEAVTAAASAFGRTKRLAVSHAFHSAAMDPMLDEFRAVLSGLRFRKPATTVVSGVTGAVAGDEFATPGYWLRQVRQPVLFRDAVRAAEDAGATAFAEVGPTGTLAAMIAESAAGDPVVAAMQRRDDETAALFEGLGRLHVSGVRVDWPAVLGPGRRVDLPTYAFQEEPFWLIPPAAGPSGDALTYDIGWVPVTAATGVATGRWLVVTPDERGEMFGGLGDALAARGLDVTTLAVRDGDDLAERIGAAGPVDGVLSLLAGDATGDPVWRTVALLQALDALDWDAPLWCVTRGAVGTAPGDPVTDPAQARLWGLGRVAALEMPHRWGGLADLPATVDAGAVAALAGVLGGGQDQVAIRAEGVLARRLRRTTTPSAPDWTPPATVLVTGGTGALGGHVARWLLRAGTRRVVLAGRRGPDAPGAAELTAELTADADAAATEADGAAPGDRPRVDVVACDAADRAALAALLDEVRPDGIVHAAGVLDDGLLTALTPEKLDAVLRAKAQAAANLDELAGDVAMFVLFSSIAGTVGNPGQANYAAANAHLDALADRRRAQGRAATAVAFGPWAAGMGADADASARRAGLRPMDPRRALGALQAAVAAGRAAVTVADIDWPAYAAALTAVRPAPLLDEVHTSPAPAAGTGTSPADPGDLLSLVREHVAGVLGHGTASGVDARRPFRDLGFDSLTAVELRNRLAAATGLKLPATLLFDHPTAAAVAAYLRAETTGGADDAPAAPVTAAAGDEPIAIVAMACRLPGGVRSPEQFWAMLDGGRDGVTGFPADRGWDIDRLYHPDPAHQGTTYARHGGFLDDVAGFDAGFFGISPREALAMDPQQRLMLELSWELFERAGIDPETVRGTATGVFAGTNANDYQTIMAGSADEVAGHLLTGNAASVLSGRVAYTFGLEGPAVSVDTACSSSLVALHMAVRALRSGECAMALTGGVTVMSTAYPFVEFSRQRGLASDGRCKPFAAAADGTGWGEGAGMLLVERLSDARRLGHPVLAVVRGTAINSDGASNGLTAPNGPSQQRVIRAALADAGLSTCDVDAVEAHGTGTTLGDPIEAQALLATYGRDRDAARPLRLGAVKSNIGHTQAAAGVAGVMKMVLALRHEMLPRTLHTDAPTPHVDWTVGAVDLLAEPAAWPAGQRPRRAGVSSFGISGTNAHVLVEEAPPVPAGQPGADFAGPVPLMLSARSADGVRAQAAALATHLRDTGADPRDAGYSLLTTRAALPHRASVTGPDRAALITALEAVTDTAYAETDSRPVFVFPGQGAQWPGMAVALLDESPVFAQRMRECADALAPHCDWDLIDVLRSGAFDRVDVVQPVLWATMVSLAALWRAHGVEPAAVVGHSQGEIAAACVAGALSLDDAARVVALRSTAITALAGHGGMASVAEPVARVRERLTAFGDRLAVATVNGPHSAVVAGEPGALDELAQGCAADGVRVKRIDVDYASHSPAVEAIEDELLDVLAPITPRAAQVPFWSTVGAAGDAAPGPYDTRGLDAAYWYRNLRRTVEFENTTRALLAAGHRVFLEISPHPVVTPGLRETIEDAGETAAALGTLRRDEGGLERFRAALGAARDHGAAVHAATLFPGAAAVPLPTYAFQRRRFWPRITDAVGPGALDHPMLGSAVHLARGDGLVVSARWSLRTHPWLADHAVAGAVLVPGAALVEAVIRAGDELGCGRIDELTLHAPVVVPERGDVPVQITVDAADDTGLRAVTLHTLAGDEWVTHATGALAPTGNVPATPGDDVWPPAGAEPVDVTGFYERLAADGYGYGPLFRGVRAAWRHGADILAHVVLPDDNDGAAFGIHPALLDAALHAATLGPLSTQDGAGMPFSWRGVALHATGATALRVRIAGTGPDTVAVTMADESGVPVAEIGALAVRPIDSGTTRRAGHRPYGIGWTPVPPAAQPATGYTLVEDAGLETVLAHLQDQTDDNDRLVVVTHGAAGDTVTDPGAATVWGLVRSAQSEEPDRITLVDLDDSPASRDALPSLVATGEPQLIVRRGAGFAPRLEHPEAPLTPPAAPWRLDTTTHSSIDDLTLTGAPDTAEPLAPGQVRLAVRAAGLNFRDVLNALGMYPGGARYLGSEAAGVVVEVAPDVTTLTPGDRVTGMVPGGFGTHAVADHRVLTRFPASWTFAQAAAVPVVFLTAWYALRDLAGLRAGERVLVHAATGGVGMAATQIARHLGADVVGTASEAKQHLLRAAGFPDDHIADSRTLDFTRAFADGVDVVLNSLSGDFVDASLSLLPAGGRFVEMGKTDVRDAEQIRAGHGVAYRAFDLIEAGPQRIGEMLAELLALFESGALHPLPVTAFDVTHARDAFRLMSQARHTGKVVLTTPRDWDPDGTVLITGGAGELGGLLARHLVRRGVRHLLLAGRRGPDTPGARDLVAELTEAGAQVTVAAADVSRRADVAALLAAVPAEHPLTAVVHAAGVLDDGVIGTLTPQRLHAVMGPKADAARHLDELTRDHDLAAMVFFSSAAGVFGSPGQGNYAAANAYLDALATARCAAGLPATSLAWGLWAQASGMTRHLDDADRDRSRQGQGGLALSTEDGLALFDAALEARRALLVPVRLDTAGLRARSRDEIPPLLRGLFGAATRRRAGAAGGGDLRQRLAGLTPSDRHATLLDLITSTAAAVLGHTGGDAVDAGQAFRDLGFDSLTAVELRNRLSAATGLKLPATLVFDHPSPVVLTGHLLAELTGGAAASVSAAPTAARDDEPVAIVAMACRLPGGVRSPEDFWDLLDAGRDGIAAMPGDRGWNLDGLYDDVPDDPGSSRTREGGYLDGVADFDAGFFGISPHEALAMDPQQRILLETAWETFERAGVDPKAVRGRPVGVFAGVSSSDYLSRVGDVPADLAPYINNGNAMSVVSGRVAYTFGLEGPAVTVDTACSSSLVALHMAIGALRSGECEMALAGGVTVMTSPRIVVDFARQRGLAMDGRCKPFAASADGAGFSEGAGLLLLERLSDARRHGHRILAVVRGSAVNSDGASNGLSAPNGPSQQRVIRAALADAGLSTSDVDAVEAHGTGTRLGDPIEAQALLATYGRDRDADRPLRLGSVKSNIGHTQGAAGVAGVMKMVLALRHGTLPRSLHVDAPTPHVDWADGAVDLLTEPAAWPAGQRPRRAAVSSFGISGTNAHVIVEEAAPQDTADAVPADPGPALPGEPLPWLLSARSDAALRGQARALLEGAGDEDPAAVARALVHTRTRHEKRLVAVGADPARALRAFLDGTPDPGVVNGSASGRERRVVFVFPGQGAQWAGMGRDLMTDPVFAARMRECADALAPHTDWSLTEALDDPALLDRVDVVQPALWAVMVSLAAVWQAHGVRPAAVLGHSQGEIAAACVSGALSLSDGAAVVALRSRAIAATLSGRGAMASIATSRADVEERLAGVGGRLSVAAVNGPGTVVVSGDPDAVDELVAACAADGLRAKRISVDYASHSAHVEQIRDQLLAELKAVEPGRGAVPMRSTVTGEWVDDDGLDAGYWYENLRRTVRLEESVGALLESGHDVFVECSPHPVLSGSLEDVAAAAGADAVVLGTLRRHDGGRERLLTSLAQAQVRGVAVDFAPAVGRGPVTDLPTYAFQRERYWLEAAARRDPAGLDAAVHLAGDAGVVLTGRIGPLAPSWLAAHRIADRVVVPGAAYLEWAVRAGDEAGLPVVAELTEDAPLAVDGDTEIQVTVAADGALAVHARSDADAAWTRHATGRLVTADPAATGDTTAAVEPATGAGIAVSVPDATGFRLHPDLLQAALSGDGLPTAWRGVTVHATGATELTVHTTDRGDGTVAVTAVDAAGDPVVTAASVTLTPAGRLALPAATGAAPLYHVDWEPVPLPADPADASLRRITAGGDPVTAAHAATREALAAVQEWLAGPDAGTLTVVSAEPGVHGLIRSAQSEHPGRFRLVDAAPDTPDALLLAAAATDEPELRLRDGAASAPRLDRAPAPQRTDGADGGTDGGGSADWGGGTVLITGGTGTLGALLAEHLITTHGVTRLVLTSRRGPDAPGADALRDRLTACSGGAAEVTVAACDAADRDRLAEILGGIADLTGVVHAAGVLDDGLIESLTPDRVDAVLRPKADAAWHLHELTRDRQLAQFVMFSSFAGVAGGMAQANYAAANAVLDDLAQRRRDADLPGLSLAWGFWEQRSGLTADLDAADMSRMTRSGLLPITGEQGLAMFDAALATDTARLVPVRLHVTGEPPALLRRLVRGGARRAAATSGGGVAGGADDLAARLAGQPPAEQEKTLLRLVAGHVATVLGHASADAVEPDRGFLDLGMSSVTAVELRNRLNADTGLRLPTTLIFDHPTPIGLARVLRDRLRPGDAAVPPVFAELAGLESAVGLADLDAAARAQLVARLKALQWKLDDPSAGSGDDIDVSSDDEMFDLIDRELGRA</sequence>
<dbReference type="SMART" id="SM00826">
    <property type="entry name" value="PKS_DH"/>
    <property type="match status" value="2"/>
</dbReference>
<dbReference type="GO" id="GO:0031177">
    <property type="term" value="F:phosphopantetheine binding"/>
    <property type="evidence" value="ECO:0007669"/>
    <property type="project" value="InterPro"/>
</dbReference>
<evidence type="ECO:0000256" key="8">
    <source>
        <dbReference type="ARBA" id="ARBA00023315"/>
    </source>
</evidence>
<dbReference type="CDD" id="cd08956">
    <property type="entry name" value="KR_3_FAS_SDR_x"/>
    <property type="match status" value="2"/>
</dbReference>
<comment type="caution">
    <text evidence="15">The sequence shown here is derived from an EMBL/GenBank/DDBJ whole genome shotgun (WGS) entry which is preliminary data.</text>
</comment>
<dbReference type="SUPFAM" id="SSF53901">
    <property type="entry name" value="Thiolase-like"/>
    <property type="match status" value="3"/>
</dbReference>
<keyword evidence="4" id="KW-0597">Phosphoprotein</keyword>
<feature type="domain" description="Carrier" evidence="12">
    <location>
        <begin position="1343"/>
        <end position="1421"/>
    </location>
</feature>
<feature type="region of interest" description="N-terminal hotdog fold" evidence="9">
    <location>
        <begin position="2320"/>
        <end position="2440"/>
    </location>
</feature>
<dbReference type="InterPro" id="IPR042104">
    <property type="entry name" value="PKS_dehydratase_sf"/>
</dbReference>
<evidence type="ECO:0000256" key="4">
    <source>
        <dbReference type="ARBA" id="ARBA00022553"/>
    </source>
</evidence>
<dbReference type="InterPro" id="IPR049551">
    <property type="entry name" value="PKS_DH_C"/>
</dbReference>
<feature type="region of interest" description="Disordered" evidence="11">
    <location>
        <begin position="4622"/>
        <end position="4658"/>
    </location>
</feature>
<gene>
    <name evidence="15" type="ORF">GCM10012284_61360</name>
</gene>
<dbReference type="Pfam" id="PF21089">
    <property type="entry name" value="PKS_DH_N"/>
    <property type="match status" value="2"/>
</dbReference>
<dbReference type="InterPro" id="IPR011032">
    <property type="entry name" value="GroES-like_sf"/>
</dbReference>
<dbReference type="GO" id="GO:0004312">
    <property type="term" value="F:fatty acid synthase activity"/>
    <property type="evidence" value="ECO:0007669"/>
    <property type="project" value="TreeGrafter"/>
</dbReference>
<dbReference type="InterPro" id="IPR006162">
    <property type="entry name" value="Ppantetheine_attach_site"/>
</dbReference>
<dbReference type="FunFam" id="1.10.1200.10:FF:000007">
    <property type="entry name" value="Probable polyketide synthase pks17"/>
    <property type="match status" value="3"/>
</dbReference>
<feature type="region of interest" description="C-terminal hotdog fold" evidence="9">
    <location>
        <begin position="2453"/>
        <end position="2589"/>
    </location>
</feature>
<evidence type="ECO:0000256" key="2">
    <source>
        <dbReference type="ARBA" id="ARBA00004792"/>
    </source>
</evidence>
<protein>
    <recommendedName>
        <fullName evidence="17">Acyl transferase domain-containing protein</fullName>
    </recommendedName>
</protein>
<dbReference type="EMBL" id="BMMX01000061">
    <property type="protein sequence ID" value="GGL18447.1"/>
    <property type="molecule type" value="Genomic_DNA"/>
</dbReference>
<dbReference type="InterPro" id="IPR013968">
    <property type="entry name" value="PKS_KR"/>
</dbReference>
<dbReference type="Gene3D" id="1.10.1200.10">
    <property type="entry name" value="ACP-like"/>
    <property type="match status" value="3"/>
</dbReference>
<dbReference type="Pfam" id="PF16197">
    <property type="entry name" value="KAsynt_C_assoc"/>
    <property type="match status" value="3"/>
</dbReference>
<dbReference type="Gene3D" id="3.10.129.110">
    <property type="entry name" value="Polyketide synthase dehydratase"/>
    <property type="match status" value="3"/>
</dbReference>
<dbReference type="CDD" id="cd08952">
    <property type="entry name" value="KR_1_SDR_x"/>
    <property type="match status" value="1"/>
</dbReference>
<dbReference type="PROSITE" id="PS00606">
    <property type="entry name" value="KS3_1"/>
    <property type="match status" value="3"/>
</dbReference>
<dbReference type="SUPFAM" id="SSF51735">
    <property type="entry name" value="NAD(P)-binding Rossmann-fold domains"/>
    <property type="match status" value="7"/>
</dbReference>
<dbReference type="SMART" id="SM00822">
    <property type="entry name" value="PKS_KR"/>
    <property type="match status" value="3"/>
</dbReference>
<evidence type="ECO:0000256" key="6">
    <source>
        <dbReference type="ARBA" id="ARBA00023194"/>
    </source>
</evidence>
<reference evidence="15" key="2">
    <citation type="submission" date="2020-09" db="EMBL/GenBank/DDBJ databases">
        <authorList>
            <person name="Sun Q."/>
            <person name="Zhou Y."/>
        </authorList>
    </citation>
    <scope>NUCLEOTIDE SEQUENCE</scope>
    <source>
        <strain evidence="15">CGMCC 4.7299</strain>
    </source>
</reference>
<keyword evidence="6" id="KW-0045">Antibiotic biosynthesis</keyword>
<proteinExistence type="predicted"/>
<keyword evidence="5" id="KW-0808">Transferase</keyword>
<feature type="domain" description="Carrier" evidence="12">
    <location>
        <begin position="3322"/>
        <end position="3397"/>
    </location>
</feature>
<dbReference type="Gene3D" id="3.90.180.10">
    <property type="entry name" value="Medium-chain alcohol dehydrogenases, catalytic domain"/>
    <property type="match status" value="1"/>
</dbReference>
<keyword evidence="8" id="KW-0012">Acyltransferase</keyword>
<dbReference type="InterPro" id="IPR020841">
    <property type="entry name" value="PKS_Beta-ketoAc_synthase_dom"/>
</dbReference>
<evidence type="ECO:0000313" key="16">
    <source>
        <dbReference type="Proteomes" id="UP000656042"/>
    </source>
</evidence>
<dbReference type="FunFam" id="3.40.47.10:FF:000019">
    <property type="entry name" value="Polyketide synthase type I"/>
    <property type="match status" value="3"/>
</dbReference>
<feature type="active site" description="Proton donor; for dehydratase activity" evidence="9">
    <location>
        <position position="2512"/>
    </location>
</feature>
<dbReference type="Pfam" id="PF00698">
    <property type="entry name" value="Acyl_transf_1"/>
    <property type="match status" value="3"/>
</dbReference>
<dbReference type="SMART" id="SM01294">
    <property type="entry name" value="PKS_PP_betabranch"/>
    <property type="match status" value="3"/>
</dbReference>
<dbReference type="Pfam" id="PF08990">
    <property type="entry name" value="Docking"/>
    <property type="match status" value="1"/>
</dbReference>
<organism evidence="15 16">
    <name type="scientific">Mangrovihabitans endophyticus</name>
    <dbReference type="NCBI Taxonomy" id="1751298"/>
    <lineage>
        <taxon>Bacteria</taxon>
        <taxon>Bacillati</taxon>
        <taxon>Actinomycetota</taxon>
        <taxon>Actinomycetes</taxon>
        <taxon>Micromonosporales</taxon>
        <taxon>Micromonosporaceae</taxon>
        <taxon>Mangrovihabitans</taxon>
    </lineage>
</organism>
<dbReference type="PANTHER" id="PTHR43775">
    <property type="entry name" value="FATTY ACID SYNTHASE"/>
    <property type="match status" value="1"/>
</dbReference>
<dbReference type="GO" id="GO:0033068">
    <property type="term" value="P:macrolide biosynthetic process"/>
    <property type="evidence" value="ECO:0007669"/>
    <property type="project" value="UniProtKB-ARBA"/>
</dbReference>
<feature type="domain" description="PKS/mFAS DH" evidence="14">
    <location>
        <begin position="2320"/>
        <end position="2589"/>
    </location>
</feature>
<dbReference type="Pfam" id="PF00109">
    <property type="entry name" value="ketoacyl-synt"/>
    <property type="match status" value="3"/>
</dbReference>
<dbReference type="CDD" id="cd05195">
    <property type="entry name" value="enoyl_red"/>
    <property type="match status" value="1"/>
</dbReference>
<dbReference type="SUPFAM" id="SSF47336">
    <property type="entry name" value="ACP-like"/>
    <property type="match status" value="3"/>
</dbReference>
<reference evidence="15" key="1">
    <citation type="journal article" date="2014" name="Int. J. Syst. Evol. Microbiol.">
        <title>Complete genome sequence of Corynebacterium casei LMG S-19264T (=DSM 44701T), isolated from a smear-ripened cheese.</title>
        <authorList>
            <consortium name="US DOE Joint Genome Institute (JGI-PGF)"/>
            <person name="Walter F."/>
            <person name="Albersmeier A."/>
            <person name="Kalinowski J."/>
            <person name="Ruckert C."/>
        </authorList>
    </citation>
    <scope>NUCLEOTIDE SEQUENCE</scope>
    <source>
        <strain evidence="15">CGMCC 4.7299</strain>
    </source>
</reference>
<evidence type="ECO:0000259" key="13">
    <source>
        <dbReference type="PROSITE" id="PS52004"/>
    </source>
</evidence>
<dbReference type="InterPro" id="IPR009081">
    <property type="entry name" value="PP-bd_ACP"/>
</dbReference>
<dbReference type="Pfam" id="PF08240">
    <property type="entry name" value="ADH_N"/>
    <property type="match status" value="1"/>
</dbReference>
<dbReference type="InterPro" id="IPR036736">
    <property type="entry name" value="ACP-like_sf"/>
</dbReference>
<dbReference type="InterPro" id="IPR016035">
    <property type="entry name" value="Acyl_Trfase/lysoPLipase"/>
</dbReference>
<dbReference type="InterPro" id="IPR014030">
    <property type="entry name" value="Ketoacyl_synth_N"/>
</dbReference>
<dbReference type="PROSITE" id="PS52019">
    <property type="entry name" value="PKS_MFAS_DH"/>
    <property type="match status" value="2"/>
</dbReference>
<dbReference type="PANTHER" id="PTHR43775:SF51">
    <property type="entry name" value="INACTIVE PHENOLPHTHIOCEROL SYNTHESIS POLYKETIDE SYNTHASE TYPE I PKS1-RELATED"/>
    <property type="match status" value="1"/>
</dbReference>
<dbReference type="Pfam" id="PF13602">
    <property type="entry name" value="ADH_zinc_N_2"/>
    <property type="match status" value="1"/>
</dbReference>
<dbReference type="Gene3D" id="3.40.366.10">
    <property type="entry name" value="Malonyl-Coenzyme A Acyl Carrier Protein, domain 2"/>
    <property type="match status" value="3"/>
</dbReference>
<comment type="cofactor">
    <cofactor evidence="1">
        <name>pantetheine 4'-phosphate</name>
        <dbReference type="ChEBI" id="CHEBI:47942"/>
    </cofactor>
</comment>
<dbReference type="Gene3D" id="3.40.47.10">
    <property type="match status" value="3"/>
</dbReference>
<evidence type="ECO:0000256" key="10">
    <source>
        <dbReference type="SAM" id="Coils"/>
    </source>
</evidence>
<dbReference type="InterPro" id="IPR020807">
    <property type="entry name" value="PKS_DH"/>
</dbReference>
<feature type="domain" description="Carrier" evidence="12">
    <location>
        <begin position="4940"/>
        <end position="5015"/>
    </location>
</feature>
<keyword evidence="3" id="KW-0596">Phosphopantetheine</keyword>
<evidence type="ECO:0000256" key="5">
    <source>
        <dbReference type="ARBA" id="ARBA00022679"/>
    </source>
</evidence>
<dbReference type="Proteomes" id="UP000656042">
    <property type="component" value="Unassembled WGS sequence"/>
</dbReference>
<name>A0A8J3C4Z6_9ACTN</name>
<feature type="region of interest" description="N-terminal hotdog fold" evidence="9">
    <location>
        <begin position="4296"/>
        <end position="4411"/>
    </location>
</feature>
<dbReference type="InterPro" id="IPR020806">
    <property type="entry name" value="PKS_PP-bd"/>
</dbReference>
<keyword evidence="10" id="KW-0175">Coiled coil</keyword>
<dbReference type="Pfam" id="PF14765">
    <property type="entry name" value="PS-DH"/>
    <property type="match status" value="1"/>
</dbReference>
<dbReference type="SMART" id="SM00827">
    <property type="entry name" value="PKS_AT"/>
    <property type="match status" value="3"/>
</dbReference>
<evidence type="ECO:0000259" key="14">
    <source>
        <dbReference type="PROSITE" id="PS52019"/>
    </source>
</evidence>
<dbReference type="SMART" id="SM00823">
    <property type="entry name" value="PKS_PP"/>
    <property type="match status" value="3"/>
</dbReference>
<dbReference type="Gene3D" id="3.40.50.720">
    <property type="entry name" value="NAD(P)-binding Rossmann-like Domain"/>
    <property type="match status" value="5"/>
</dbReference>
<dbReference type="Gene3D" id="3.30.70.3290">
    <property type="match status" value="3"/>
</dbReference>
<dbReference type="PROSITE" id="PS52004">
    <property type="entry name" value="KS3_2"/>
    <property type="match status" value="3"/>
</dbReference>
<dbReference type="InterPro" id="IPR016036">
    <property type="entry name" value="Malonyl_transacylase_ACP-bd"/>
</dbReference>
<dbReference type="InterPro" id="IPR057326">
    <property type="entry name" value="KR_dom"/>
</dbReference>
<dbReference type="GO" id="GO:0016491">
    <property type="term" value="F:oxidoreductase activity"/>
    <property type="evidence" value="ECO:0007669"/>
    <property type="project" value="InterPro"/>
</dbReference>
<accession>A0A8J3C4Z6</accession>
<evidence type="ECO:0000256" key="1">
    <source>
        <dbReference type="ARBA" id="ARBA00001957"/>
    </source>
</evidence>
<dbReference type="GO" id="GO:0006633">
    <property type="term" value="P:fatty acid biosynthetic process"/>
    <property type="evidence" value="ECO:0007669"/>
    <property type="project" value="InterPro"/>
</dbReference>
<feature type="domain" description="Ketosynthase family 3 (KS3)" evidence="13">
    <location>
        <begin position="3415"/>
        <end position="3841"/>
    </location>
</feature>
<dbReference type="SUPFAM" id="SSF52151">
    <property type="entry name" value="FabD/lysophospholipase-like"/>
    <property type="match status" value="3"/>
</dbReference>
<comment type="pathway">
    <text evidence="2">Antibiotic biosynthesis.</text>
</comment>
<feature type="active site" description="Proton acceptor; for dehydratase activity" evidence="9">
    <location>
        <position position="2352"/>
    </location>
</feature>
<evidence type="ECO:0000259" key="12">
    <source>
        <dbReference type="PROSITE" id="PS50075"/>
    </source>
</evidence>
<keyword evidence="7" id="KW-0511">Multifunctional enzyme</keyword>
<keyword evidence="16" id="KW-1185">Reference proteome</keyword>
<evidence type="ECO:0000256" key="9">
    <source>
        <dbReference type="PROSITE-ProRule" id="PRU01363"/>
    </source>
</evidence>
<dbReference type="InterPro" id="IPR049900">
    <property type="entry name" value="PKS_mFAS_DH"/>
</dbReference>
<feature type="domain" description="Ketosynthase family 3 (KS3)" evidence="13">
    <location>
        <begin position="1439"/>
        <end position="1865"/>
    </location>
</feature>
<evidence type="ECO:0000256" key="11">
    <source>
        <dbReference type="SAM" id="MobiDB-lite"/>
    </source>
</evidence>
<dbReference type="Pfam" id="PF00550">
    <property type="entry name" value="PP-binding"/>
    <property type="match status" value="3"/>
</dbReference>
<dbReference type="InterPro" id="IPR016039">
    <property type="entry name" value="Thiolase-like"/>
</dbReference>
<dbReference type="FunFam" id="3.90.180.10:FF:000032">
    <property type="entry name" value="Probable polyketide synthase pks1"/>
    <property type="match status" value="1"/>
</dbReference>
<dbReference type="Pfam" id="PF02801">
    <property type="entry name" value="Ketoacyl-synt_C"/>
    <property type="match status" value="3"/>
</dbReference>
<dbReference type="InterPro" id="IPR018201">
    <property type="entry name" value="Ketoacyl_synth_AS"/>
</dbReference>
<dbReference type="InterPro" id="IPR049552">
    <property type="entry name" value="PKS_DH_N"/>
</dbReference>
<feature type="coiled-coil region" evidence="10">
    <location>
        <begin position="4"/>
        <end position="31"/>
    </location>
</feature>
<feature type="domain" description="PKS/mFAS DH" evidence="14">
    <location>
        <begin position="4296"/>
        <end position="4594"/>
    </location>
</feature>
<dbReference type="PROSITE" id="PS00012">
    <property type="entry name" value="PHOSPHOPANTETHEINE"/>
    <property type="match status" value="3"/>
</dbReference>
<dbReference type="FunFam" id="3.40.366.10:FF:000002">
    <property type="entry name" value="Probable polyketide synthase 2"/>
    <property type="match status" value="2"/>
</dbReference>
<dbReference type="CDD" id="cd00833">
    <property type="entry name" value="PKS"/>
    <property type="match status" value="3"/>
</dbReference>
<evidence type="ECO:0000256" key="7">
    <source>
        <dbReference type="ARBA" id="ARBA00023268"/>
    </source>
</evidence>
<evidence type="ECO:0000256" key="3">
    <source>
        <dbReference type="ARBA" id="ARBA00022450"/>
    </source>
</evidence>
<dbReference type="PROSITE" id="PS50075">
    <property type="entry name" value="CARRIER"/>
    <property type="match status" value="3"/>
</dbReference>
<dbReference type="InterPro" id="IPR014031">
    <property type="entry name" value="Ketoacyl_synth_C"/>
</dbReference>
<feature type="region of interest" description="C-terminal hotdog fold" evidence="9">
    <location>
        <begin position="4436"/>
        <end position="4594"/>
    </location>
</feature>
<dbReference type="SUPFAM" id="SSF50129">
    <property type="entry name" value="GroES-like"/>
    <property type="match status" value="1"/>
</dbReference>
<dbReference type="SMART" id="SM00825">
    <property type="entry name" value="PKS_KS"/>
    <property type="match status" value="3"/>
</dbReference>
<dbReference type="RefSeq" id="WP_189082832.1">
    <property type="nucleotide sequence ID" value="NZ_BMMX01000061.1"/>
</dbReference>
<dbReference type="InterPro" id="IPR014043">
    <property type="entry name" value="Acyl_transferase_dom"/>
</dbReference>
<dbReference type="GO" id="GO:0004315">
    <property type="term" value="F:3-oxoacyl-[acyl-carrier-protein] synthase activity"/>
    <property type="evidence" value="ECO:0007669"/>
    <property type="project" value="InterPro"/>
</dbReference>
<dbReference type="InterPro" id="IPR032821">
    <property type="entry name" value="PKS_assoc"/>
</dbReference>
<evidence type="ECO:0008006" key="17">
    <source>
        <dbReference type="Google" id="ProtNLM"/>
    </source>
</evidence>
<evidence type="ECO:0000313" key="15">
    <source>
        <dbReference type="EMBL" id="GGL18447.1"/>
    </source>
</evidence>
<dbReference type="InterPro" id="IPR015083">
    <property type="entry name" value="NorB/c/GfsB-D-like_docking"/>
</dbReference>
<dbReference type="Pfam" id="PF08659">
    <property type="entry name" value="KR"/>
    <property type="match status" value="3"/>
</dbReference>
<comment type="caution">
    <text evidence="9">Lacks conserved residue(s) required for the propagation of feature annotation.</text>
</comment>
<dbReference type="SMART" id="SM00829">
    <property type="entry name" value="PKS_ER"/>
    <property type="match status" value="1"/>
</dbReference>
<dbReference type="InterPro" id="IPR020843">
    <property type="entry name" value="ER"/>
</dbReference>
<feature type="compositionally biased region" description="Gly residues" evidence="11">
    <location>
        <begin position="4647"/>
        <end position="4658"/>
    </location>
</feature>
<dbReference type="SUPFAM" id="SSF55048">
    <property type="entry name" value="Probable ACP-binding domain of malonyl-CoA ACP transacylase"/>
    <property type="match status" value="3"/>
</dbReference>
<dbReference type="InterPro" id="IPR050091">
    <property type="entry name" value="PKS_NRPS_Biosynth_Enz"/>
</dbReference>
<dbReference type="InterPro" id="IPR001227">
    <property type="entry name" value="Ac_transferase_dom_sf"/>
</dbReference>
<dbReference type="InterPro" id="IPR036291">
    <property type="entry name" value="NAD(P)-bd_dom_sf"/>
</dbReference>
<feature type="domain" description="Ketosynthase family 3 (KS3)" evidence="13">
    <location>
        <begin position="33"/>
        <end position="458"/>
    </location>
</feature>
<dbReference type="InterPro" id="IPR013154">
    <property type="entry name" value="ADH-like_N"/>
</dbReference>